<reference evidence="4" key="1">
    <citation type="submission" date="2019-10" db="EMBL/GenBank/DDBJ databases">
        <authorList>
            <consortium name="Genoscope - CEA"/>
            <person name="William W."/>
        </authorList>
    </citation>
    <scope>NUCLEOTIDE SEQUENCE [LARGE SCALE GENOMIC DNA]</scope>
    <source>
        <strain evidence="4">BBR_PRJEB10994</strain>
    </source>
</reference>
<feature type="chain" id="PRO_5030549139" evidence="2">
    <location>
        <begin position="29"/>
        <end position="1301"/>
    </location>
</feature>
<proteinExistence type="predicted"/>
<dbReference type="InterPro" id="IPR024983">
    <property type="entry name" value="CHAT_dom"/>
</dbReference>
<evidence type="ECO:0000256" key="1">
    <source>
        <dbReference type="SAM" id="MobiDB-lite"/>
    </source>
</evidence>
<evidence type="ECO:0000256" key="2">
    <source>
        <dbReference type="SAM" id="SignalP"/>
    </source>
</evidence>
<feature type="signal peptide" evidence="2">
    <location>
        <begin position="1"/>
        <end position="28"/>
    </location>
</feature>
<dbReference type="InterPro" id="IPR008638">
    <property type="entry name" value="FhaB/CdiA-like_TPS"/>
</dbReference>
<feature type="region of interest" description="Disordered" evidence="1">
    <location>
        <begin position="650"/>
        <end position="697"/>
    </location>
</feature>
<dbReference type="SMART" id="SM00912">
    <property type="entry name" value="Haemagg_act"/>
    <property type="match status" value="1"/>
</dbReference>
<evidence type="ECO:0000313" key="4">
    <source>
        <dbReference type="EMBL" id="VXD23384.1"/>
    </source>
</evidence>
<dbReference type="EMBL" id="CZCS02000216">
    <property type="protein sequence ID" value="VXD23384.1"/>
    <property type="molecule type" value="Genomic_DNA"/>
</dbReference>
<dbReference type="Proteomes" id="UP000182190">
    <property type="component" value="Unassembled WGS sequence"/>
</dbReference>
<evidence type="ECO:0000259" key="3">
    <source>
        <dbReference type="SMART" id="SM00912"/>
    </source>
</evidence>
<gene>
    <name evidence="4" type="ORF">PL9631_730004</name>
</gene>
<dbReference type="PANTHER" id="PTHR10098:SF112">
    <property type="entry name" value="SLR0380 PROTEIN"/>
    <property type="match status" value="1"/>
</dbReference>
<dbReference type="Pfam" id="PF05860">
    <property type="entry name" value="TPS"/>
    <property type="match status" value="1"/>
</dbReference>
<dbReference type="Gene3D" id="2.160.20.10">
    <property type="entry name" value="Single-stranded right-handed beta-helix, Pectin lyase-like"/>
    <property type="match status" value="1"/>
</dbReference>
<dbReference type="InterPro" id="IPR011050">
    <property type="entry name" value="Pectin_lyase_fold/virulence"/>
</dbReference>
<keyword evidence="2" id="KW-0732">Signal</keyword>
<dbReference type="InterPro" id="IPR012334">
    <property type="entry name" value="Pectin_lyas_fold"/>
</dbReference>
<feature type="compositionally biased region" description="Pro residues" evidence="1">
    <location>
        <begin position="655"/>
        <end position="697"/>
    </location>
</feature>
<keyword evidence="5" id="KW-1185">Reference proteome</keyword>
<sequence length="1301" mass="138601">MTKISPSFLISVLLSSPGLMIGSSLVKAQSVIPANDHTGTFVTPVTVPGSSPVQINITGGKVSGDGANLFHSFQQFNVPQNQIINFISTPNIQNILGRINGGSPSFIDGLIQVTGGNSNLFLMNPAGMIFGSHARLDVPASFLATTADGIGFNSSWFNAVGDADWSQLVGNPNAFVFNASQPGSVINLAELKVGTEQQLTLLAGTIINQGSLQGGTILVQTVPGENLVRMSQAGYLLSLEIIPSSQSENSVIPPLSLPELLTGSGLKEATNITINQAGEIVLSQGKPVQSGDIVLLNTVTIADNAFFNANHNLTLIESQLSTTENLNLLAGNTVTIRDGQTPFQAFAGGNITIQGNQNIDILAMNFPEIPLQAGGNLTLISDGLISGDAHFAAEGNFQILNLSGTGGTFFSFYDPIIYADGNVIFGDYSGASLKIEAQGSIQGGDINITQADTEVNTSDIDAEILRSNPSLILRSGQTLTNSPTFQENTTINDTFFINSTQNLGNNISVGNITTAGGPVILQSPGEIVVDSIATSGGNIELEGIGNITISGTLISDGGNISIATENLFRVQGNFTDSTGINVSISSGGGNGDGNILIQHRGGVETPFSIGDASKNGTAGAIKTGSETLQSGFIVPVPPANFTQGNIIISTNYTAPPEPTSEPTPQPTAEPTPQPTAEPTPQPTAEPTPIPTNIPTPIPTNIPTPIPTNIPTPIPTNIPTPIPTNIPTPIPTNIPTPIPTNIPTPIPTNIPTPIPTNIPTPIPTNIPTPIPTNIPTPIPTNIPTPIPTNIPTPIPRGIIQGVRQQSEILLQTPPTVLIESDLDVPNIGVTQNEQVLNIDSSIDVRIQNQLPENKDQLTVRTNENNQVTIEKVTVNNPSIIETSIDNLRLGINQSFDSGDVEGAVVKLEELANLEYTNYLEKPASSKPLTVPEIQGELRKIQAKTGKKTAVIYIYSRDKQLELIVVLENTVVQKSIPEAIPEKLFAQTTEFVSEITSLRQQNTTSYLQSAQQLYQWMIAPIQETLKKNQIDILMLSLDTGLKSLPLAALHDGNQFLIEKYALSKVPSFSSLDTRYRSISQAEVLAMGASIFAEQNLLPSVPTEVKTIAEQRAQGEYFLNEQFTLENLKRQYQAQPSAIIHLATHADFRSGSPRNSFIQLWDTKLTLDQMGQMGWSSPTADLLTLSACRTAIGDNQAELGFAGLAIASGAKSVLASLWYISDAGTLALMTEFYHHLSKTTTKAEALQKAQISLIRGTAKFESNRLLLSDENIAISLPPELGNLDNFSLVHPYYWASFNLIGSPW</sequence>
<accession>A0A7Z9E1Z6</accession>
<feature type="domain" description="Filamentous haemagglutinin FhaB/tRNA nuclease CdiA-like TPS" evidence="3">
    <location>
        <begin position="36"/>
        <end position="153"/>
    </location>
</feature>
<organism evidence="4 5">
    <name type="scientific">Planktothrix paucivesiculata PCC 9631</name>
    <dbReference type="NCBI Taxonomy" id="671071"/>
    <lineage>
        <taxon>Bacteria</taxon>
        <taxon>Bacillati</taxon>
        <taxon>Cyanobacteriota</taxon>
        <taxon>Cyanophyceae</taxon>
        <taxon>Oscillatoriophycideae</taxon>
        <taxon>Oscillatoriales</taxon>
        <taxon>Microcoleaceae</taxon>
        <taxon>Planktothrix</taxon>
    </lineage>
</organism>
<evidence type="ECO:0000313" key="5">
    <source>
        <dbReference type="Proteomes" id="UP000182190"/>
    </source>
</evidence>
<comment type="caution">
    <text evidence="4">The sequence shown here is derived from an EMBL/GenBank/DDBJ whole genome shotgun (WGS) entry which is preliminary data.</text>
</comment>
<name>A0A7Z9E1Z6_9CYAN</name>
<dbReference type="Pfam" id="PF12770">
    <property type="entry name" value="CHAT"/>
    <property type="match status" value="1"/>
</dbReference>
<dbReference type="SUPFAM" id="SSF51126">
    <property type="entry name" value="Pectin lyase-like"/>
    <property type="match status" value="1"/>
</dbReference>
<dbReference type="NCBIfam" id="TIGR01901">
    <property type="entry name" value="adhes_NPXG"/>
    <property type="match status" value="1"/>
</dbReference>
<dbReference type="PANTHER" id="PTHR10098">
    <property type="entry name" value="RAPSYN-RELATED"/>
    <property type="match status" value="1"/>
</dbReference>
<protein>
    <submittedName>
        <fullName evidence="4">Filamentous hemagglutinin family outer membrane protein</fullName>
    </submittedName>
</protein>